<evidence type="ECO:0000256" key="1">
    <source>
        <dbReference type="SAM" id="Phobius"/>
    </source>
</evidence>
<proteinExistence type="predicted"/>
<reference evidence="2 3" key="1">
    <citation type="journal article" date="2016" name="Nat. Commun.">
        <title>Thousands of microbial genomes shed light on interconnected biogeochemical processes in an aquifer system.</title>
        <authorList>
            <person name="Anantharaman K."/>
            <person name="Brown C.T."/>
            <person name="Hug L.A."/>
            <person name="Sharon I."/>
            <person name="Castelle C.J."/>
            <person name="Probst A.J."/>
            <person name="Thomas B.C."/>
            <person name="Singh A."/>
            <person name="Wilkins M.J."/>
            <person name="Karaoz U."/>
            <person name="Brodie E.L."/>
            <person name="Williams K.H."/>
            <person name="Hubbard S.S."/>
            <person name="Banfield J.F."/>
        </authorList>
    </citation>
    <scope>NUCLEOTIDE SEQUENCE [LARGE SCALE GENOMIC DNA]</scope>
</reference>
<sequence length="252" mass="26723">MKRKNDGFSLIELLMYIAIFAVSATLLIGILTTVTRVQGRQQSEAVVTKQITFVNQTIQRIVHESSLIDMPSGVASSSLTLRMASSTGDPTRIYVSNGRLYIKEGTKEDVPLTDGNVIVDTFRVKKLESKEGKSLVQVGLGISYNTADPKVKFSRVIEIMVTRITAASFDSDLVPLGSGLSVGNSGNNWQNGYFSGGVGIGIDAPSAGAKLKVAGNIEFSDSSYGLLLKSPNGTCYKLSVSNSGTLSVGGCP</sequence>
<evidence type="ECO:0008006" key="4">
    <source>
        <dbReference type="Google" id="ProtNLM"/>
    </source>
</evidence>
<organism evidence="2 3">
    <name type="scientific">Candidatus Jorgensenbacteria bacterium RIFCSPLOWO2_01_FULL_45_25b</name>
    <dbReference type="NCBI Taxonomy" id="1798471"/>
    <lineage>
        <taxon>Bacteria</taxon>
        <taxon>Candidatus Joergenseniibacteriota</taxon>
    </lineage>
</organism>
<evidence type="ECO:0000313" key="3">
    <source>
        <dbReference type="Proteomes" id="UP000176996"/>
    </source>
</evidence>
<keyword evidence="1" id="KW-1133">Transmembrane helix</keyword>
<keyword evidence="1" id="KW-0472">Membrane</keyword>
<dbReference type="AlphaFoldDB" id="A0A1F6C130"/>
<accession>A0A1F6C130</accession>
<feature type="transmembrane region" description="Helical" evidence="1">
    <location>
        <begin position="13"/>
        <end position="34"/>
    </location>
</feature>
<gene>
    <name evidence="2" type="ORF">A3A21_02650</name>
</gene>
<name>A0A1F6C130_9BACT</name>
<dbReference type="STRING" id="1798471.A3A21_02650"/>
<dbReference type="Pfam" id="PF07963">
    <property type="entry name" value="N_methyl"/>
    <property type="match status" value="1"/>
</dbReference>
<dbReference type="EMBL" id="MFKK01000002">
    <property type="protein sequence ID" value="OGG42467.1"/>
    <property type="molecule type" value="Genomic_DNA"/>
</dbReference>
<dbReference type="InterPro" id="IPR012902">
    <property type="entry name" value="N_methyl_site"/>
</dbReference>
<evidence type="ECO:0000313" key="2">
    <source>
        <dbReference type="EMBL" id="OGG42467.1"/>
    </source>
</evidence>
<keyword evidence="1" id="KW-0812">Transmembrane</keyword>
<protein>
    <recommendedName>
        <fullName evidence="4">Type II secretion system protein</fullName>
    </recommendedName>
</protein>
<comment type="caution">
    <text evidence="2">The sequence shown here is derived from an EMBL/GenBank/DDBJ whole genome shotgun (WGS) entry which is preliminary data.</text>
</comment>
<dbReference type="Proteomes" id="UP000176996">
    <property type="component" value="Unassembled WGS sequence"/>
</dbReference>